<feature type="compositionally biased region" description="Polar residues" evidence="10">
    <location>
        <begin position="123"/>
        <end position="132"/>
    </location>
</feature>
<feature type="transmembrane region" description="Helical" evidence="11">
    <location>
        <begin position="492"/>
        <end position="512"/>
    </location>
</feature>
<proteinExistence type="inferred from homology"/>
<keyword evidence="7 11" id="KW-0472">Membrane</keyword>
<dbReference type="Gene3D" id="1.20.1070.10">
    <property type="entry name" value="Rhodopsin 7-helix transmembrane proteins"/>
    <property type="match status" value="1"/>
</dbReference>
<evidence type="ECO:0000259" key="12">
    <source>
        <dbReference type="PROSITE" id="PS50072"/>
    </source>
</evidence>
<comment type="subcellular location">
    <subcellularLocation>
        <location evidence="1">Cell membrane</location>
        <topology evidence="1">Multi-pass membrane protein</topology>
    </subcellularLocation>
</comment>
<dbReference type="SUPFAM" id="SSF81321">
    <property type="entry name" value="Family A G protein-coupled receptor-like"/>
    <property type="match status" value="1"/>
</dbReference>
<keyword evidence="5 11" id="KW-1133">Transmembrane helix</keyword>
<dbReference type="STRING" id="7398.A0A1A9Z7M8"/>
<evidence type="ECO:0000256" key="1">
    <source>
        <dbReference type="ARBA" id="ARBA00004651"/>
    </source>
</evidence>
<protein>
    <recommendedName>
        <fullName evidence="16">G-protein coupled receptors family 1 profile domain-containing protein</fullName>
    </recommendedName>
</protein>
<feature type="compositionally biased region" description="Basic and acidic residues" evidence="10">
    <location>
        <begin position="206"/>
        <end position="218"/>
    </location>
</feature>
<accession>A0A1A9Z7M8</accession>
<dbReference type="Gene3D" id="2.40.100.10">
    <property type="entry name" value="Cyclophilin-like"/>
    <property type="match status" value="1"/>
</dbReference>
<keyword evidence="3" id="KW-1003">Cell membrane</keyword>
<evidence type="ECO:0000256" key="4">
    <source>
        <dbReference type="ARBA" id="ARBA00022692"/>
    </source>
</evidence>
<dbReference type="SUPFAM" id="SSF50891">
    <property type="entry name" value="Cyclophilin-like"/>
    <property type="match status" value="1"/>
</dbReference>
<evidence type="ECO:0000256" key="5">
    <source>
        <dbReference type="ARBA" id="ARBA00022989"/>
    </source>
</evidence>
<evidence type="ECO:0000256" key="3">
    <source>
        <dbReference type="ARBA" id="ARBA00022475"/>
    </source>
</evidence>
<dbReference type="InterPro" id="IPR017452">
    <property type="entry name" value="GPCR_Rhodpsn_7TM"/>
</dbReference>
<evidence type="ECO:0000256" key="10">
    <source>
        <dbReference type="SAM" id="MobiDB-lite"/>
    </source>
</evidence>
<comment type="similarity">
    <text evidence="2">Belongs to the G-protein coupled receptor 1 family.</text>
</comment>
<evidence type="ECO:0000256" key="2">
    <source>
        <dbReference type="ARBA" id="ARBA00010663"/>
    </source>
</evidence>
<evidence type="ECO:0000256" key="7">
    <source>
        <dbReference type="ARBA" id="ARBA00023136"/>
    </source>
</evidence>
<dbReference type="PROSITE" id="PS50262">
    <property type="entry name" value="G_PROTEIN_RECEP_F1_2"/>
    <property type="match status" value="1"/>
</dbReference>
<dbReference type="CDD" id="cd00637">
    <property type="entry name" value="7tm_classA_rhodopsin-like"/>
    <property type="match status" value="1"/>
</dbReference>
<dbReference type="PANTHER" id="PTHR24249">
    <property type="entry name" value="HISTAMINE RECEPTOR-RELATED G-PROTEIN COUPLED RECEPTOR"/>
    <property type="match status" value="1"/>
</dbReference>
<dbReference type="GO" id="GO:0003755">
    <property type="term" value="F:peptidyl-prolyl cis-trans isomerase activity"/>
    <property type="evidence" value="ECO:0007669"/>
    <property type="project" value="InterPro"/>
</dbReference>
<feature type="domain" description="PPIase cyclophilin-type" evidence="12">
    <location>
        <begin position="263"/>
        <end position="406"/>
    </location>
</feature>
<evidence type="ECO:0000313" key="14">
    <source>
        <dbReference type="EnsemblMetazoa" id="GPAI006302-PA"/>
    </source>
</evidence>
<evidence type="ECO:0000256" key="11">
    <source>
        <dbReference type="SAM" id="Phobius"/>
    </source>
</evidence>
<evidence type="ECO:0000256" key="9">
    <source>
        <dbReference type="ARBA" id="ARBA00023224"/>
    </source>
</evidence>
<dbReference type="Proteomes" id="UP000092445">
    <property type="component" value="Unassembled WGS sequence"/>
</dbReference>
<reference evidence="14" key="2">
    <citation type="submission" date="2020-05" db="UniProtKB">
        <authorList>
            <consortium name="EnsemblMetazoa"/>
        </authorList>
    </citation>
    <scope>IDENTIFICATION</scope>
    <source>
        <strain evidence="14">IAEA</strain>
    </source>
</reference>
<evidence type="ECO:0000259" key="13">
    <source>
        <dbReference type="PROSITE" id="PS50262"/>
    </source>
</evidence>
<feature type="region of interest" description="Disordered" evidence="10">
    <location>
        <begin position="120"/>
        <end position="140"/>
    </location>
</feature>
<keyword evidence="9" id="KW-0807">Transducer</keyword>
<dbReference type="Pfam" id="PF00001">
    <property type="entry name" value="7tm_1"/>
    <property type="match status" value="1"/>
</dbReference>
<feature type="region of interest" description="Disordered" evidence="10">
    <location>
        <begin position="202"/>
        <end position="223"/>
    </location>
</feature>
<dbReference type="InterPro" id="IPR029000">
    <property type="entry name" value="Cyclophilin-like_dom_sf"/>
</dbReference>
<dbReference type="EnsemblMetazoa" id="GPAI006302-RA">
    <property type="protein sequence ID" value="GPAI006302-PA"/>
    <property type="gene ID" value="GPAI006302"/>
</dbReference>
<keyword evidence="8" id="KW-0675">Receptor</keyword>
<dbReference type="GO" id="GO:0004930">
    <property type="term" value="F:G protein-coupled receptor activity"/>
    <property type="evidence" value="ECO:0007669"/>
    <property type="project" value="UniProtKB-KW"/>
</dbReference>
<dbReference type="InterPro" id="IPR050569">
    <property type="entry name" value="TAAR"/>
</dbReference>
<keyword evidence="15" id="KW-1185">Reference proteome</keyword>
<evidence type="ECO:0000256" key="8">
    <source>
        <dbReference type="ARBA" id="ARBA00023170"/>
    </source>
</evidence>
<feature type="domain" description="G-protein coupled receptors family 1 profile" evidence="13">
    <location>
        <begin position="463"/>
        <end position="528"/>
    </location>
</feature>
<dbReference type="AlphaFoldDB" id="A0A1A9Z7M8"/>
<keyword evidence="4 11" id="KW-0812">Transmembrane</keyword>
<keyword evidence="6" id="KW-0297">G-protein coupled receptor</keyword>
<evidence type="ECO:0000313" key="15">
    <source>
        <dbReference type="Proteomes" id="UP000092445"/>
    </source>
</evidence>
<evidence type="ECO:0000256" key="6">
    <source>
        <dbReference type="ARBA" id="ARBA00023040"/>
    </source>
</evidence>
<reference evidence="15" key="1">
    <citation type="submission" date="2014-03" db="EMBL/GenBank/DDBJ databases">
        <authorList>
            <person name="Aksoy S."/>
            <person name="Warren W."/>
            <person name="Wilson R.K."/>
        </authorList>
    </citation>
    <scope>NUCLEOTIDE SEQUENCE [LARGE SCALE GENOMIC DNA]</scope>
    <source>
        <strain evidence="15">IAEA</strain>
    </source>
</reference>
<feature type="transmembrane region" description="Helical" evidence="11">
    <location>
        <begin position="450"/>
        <end position="471"/>
    </location>
</feature>
<dbReference type="InterPro" id="IPR002130">
    <property type="entry name" value="Cyclophilin-type_PPIase_dom"/>
</dbReference>
<dbReference type="GO" id="GO:0005886">
    <property type="term" value="C:plasma membrane"/>
    <property type="evidence" value="ECO:0007669"/>
    <property type="project" value="UniProtKB-SubCell"/>
</dbReference>
<dbReference type="Pfam" id="PF00160">
    <property type="entry name" value="Pro_isomerase"/>
    <property type="match status" value="1"/>
</dbReference>
<organism evidence="14 15">
    <name type="scientific">Glossina pallidipes</name>
    <name type="common">Tsetse fly</name>
    <dbReference type="NCBI Taxonomy" id="7398"/>
    <lineage>
        <taxon>Eukaryota</taxon>
        <taxon>Metazoa</taxon>
        <taxon>Ecdysozoa</taxon>
        <taxon>Arthropoda</taxon>
        <taxon>Hexapoda</taxon>
        <taxon>Insecta</taxon>
        <taxon>Pterygota</taxon>
        <taxon>Neoptera</taxon>
        <taxon>Endopterygota</taxon>
        <taxon>Diptera</taxon>
        <taxon>Brachycera</taxon>
        <taxon>Muscomorpha</taxon>
        <taxon>Hippoboscoidea</taxon>
        <taxon>Glossinidae</taxon>
        <taxon>Glossina</taxon>
    </lineage>
</organism>
<evidence type="ECO:0008006" key="16">
    <source>
        <dbReference type="Google" id="ProtNLM"/>
    </source>
</evidence>
<dbReference type="PROSITE" id="PS50072">
    <property type="entry name" value="CSA_PPIASE_2"/>
    <property type="match status" value="1"/>
</dbReference>
<dbReference type="VEuPathDB" id="VectorBase:GPAI006302"/>
<sequence>MTVVNTCAKLRTKTRISTCSLSEELMIRYQRHNHSSAIYVKNATSNQLLEEARCLHTHVYILTSQDMLTTCWSQFSLNTKCKAQILRKKKDVNAKDTQYNYEKTMNDKERRLLYKEHRRRVQNAKSVVNSQAPKPKETEEHRELTFFDLMKALYNRGNRRTFTSSPIQARSNTNVGKLRCLSCRRINRTNREQSNLSLMVNFSSHASEKGPKKGDSHSNRKRNPYAIPQHVLQRYDHLQFLDASLLRKLLRPKIFLDVEVREERPIGRVVIQLFTEACPEIVMQFVRICSMGNPNRFHFTRLFPPLWLEGELLLDDSNALTIPNIEHDPNAINHGSAAGILSFPSRYLRGSKYRFISFTPADVLNGKRIAFGRVRRGQNVLDTLQGFDVTRNGRPVKDVVVTSCGLLIAMDLKSGTLLMPPTVTNSSCSHPRYTAHNFVQQVGIGETIEAALILSLTLGVIGANSLVICVINNTRYSVYIHQQPRYLLTSLALNDLAIGLLITPFSLLPALLHCWPYGEIFCQIQRVLQAHSYLHVPNEGASLLSLSPLNANNSKRRLYMLNTKGVEFTELTR</sequence>
<name>A0A1A9Z7M8_GLOPL</name>
<dbReference type="InterPro" id="IPR000276">
    <property type="entry name" value="GPCR_Rhodpsn"/>
</dbReference>